<gene>
    <name evidence="1" type="ORF">I596_3560</name>
</gene>
<organism evidence="1 2">
    <name type="scientific">Dokdonella koreensis DS-123</name>
    <dbReference type="NCBI Taxonomy" id="1300342"/>
    <lineage>
        <taxon>Bacteria</taxon>
        <taxon>Pseudomonadati</taxon>
        <taxon>Pseudomonadota</taxon>
        <taxon>Gammaproteobacteria</taxon>
        <taxon>Lysobacterales</taxon>
        <taxon>Rhodanobacteraceae</taxon>
        <taxon>Dokdonella</taxon>
    </lineage>
</organism>
<evidence type="ECO:0000313" key="1">
    <source>
        <dbReference type="EMBL" id="ANB19548.1"/>
    </source>
</evidence>
<sequence length="46" mass="4986">MLIRWALSLRAMPLYGVFVVPEEVSRFARVRLAAALLFGPLGGAAV</sequence>
<dbReference type="Proteomes" id="UP000076830">
    <property type="component" value="Chromosome"/>
</dbReference>
<dbReference type="AlphaFoldDB" id="A0A160DXT1"/>
<dbReference type="KEGG" id="dko:I596_3560"/>
<name>A0A160DXT1_9GAMM</name>
<accession>A0A160DXT1</accession>
<reference evidence="1 2" key="1">
    <citation type="submission" date="2016-04" db="EMBL/GenBank/DDBJ databases">
        <title>Complete genome sequence of Dokdonella koreensis DS-123T.</title>
        <authorList>
            <person name="Kim J.F."/>
            <person name="Lee H."/>
            <person name="Kwak M.-J."/>
        </authorList>
    </citation>
    <scope>NUCLEOTIDE SEQUENCE [LARGE SCALE GENOMIC DNA]</scope>
    <source>
        <strain evidence="1 2">DS-123</strain>
    </source>
</reference>
<dbReference type="EMBL" id="CP015249">
    <property type="protein sequence ID" value="ANB19548.1"/>
    <property type="molecule type" value="Genomic_DNA"/>
</dbReference>
<evidence type="ECO:0000313" key="2">
    <source>
        <dbReference type="Proteomes" id="UP000076830"/>
    </source>
</evidence>
<protein>
    <submittedName>
        <fullName evidence="1">Uncharacterized protein</fullName>
    </submittedName>
</protein>
<keyword evidence="2" id="KW-1185">Reference proteome</keyword>
<proteinExistence type="predicted"/>
<dbReference type="STRING" id="1300342.I596_3560"/>